<dbReference type="EMBL" id="BPLR01016729">
    <property type="protein sequence ID" value="GIY86022.1"/>
    <property type="molecule type" value="Genomic_DNA"/>
</dbReference>
<dbReference type="Proteomes" id="UP001054945">
    <property type="component" value="Unassembled WGS sequence"/>
</dbReference>
<name>A0AAV4WTH7_CAEEX</name>
<accession>A0AAV4WTH7</accession>
<reference evidence="2 3" key="1">
    <citation type="submission" date="2021-06" db="EMBL/GenBank/DDBJ databases">
        <title>Caerostris extrusa draft genome.</title>
        <authorList>
            <person name="Kono N."/>
            <person name="Arakawa K."/>
        </authorList>
    </citation>
    <scope>NUCLEOTIDE SEQUENCE [LARGE SCALE GENOMIC DNA]</scope>
</reference>
<gene>
    <name evidence="2" type="ORF">CEXT_592871</name>
</gene>
<feature type="region of interest" description="Disordered" evidence="1">
    <location>
        <begin position="1"/>
        <end position="20"/>
    </location>
</feature>
<sequence length="64" mass="7449">MIGAWRSPEKNTRSQGLARFNPGREAALHRHALGSVRQRKCPTRRFAGFYFTTVRSFWRPLCRG</sequence>
<comment type="caution">
    <text evidence="2">The sequence shown here is derived from an EMBL/GenBank/DDBJ whole genome shotgun (WGS) entry which is preliminary data.</text>
</comment>
<evidence type="ECO:0000313" key="3">
    <source>
        <dbReference type="Proteomes" id="UP001054945"/>
    </source>
</evidence>
<protein>
    <submittedName>
        <fullName evidence="2">Uncharacterized protein</fullName>
    </submittedName>
</protein>
<evidence type="ECO:0000256" key="1">
    <source>
        <dbReference type="SAM" id="MobiDB-lite"/>
    </source>
</evidence>
<keyword evidence="3" id="KW-1185">Reference proteome</keyword>
<evidence type="ECO:0000313" key="2">
    <source>
        <dbReference type="EMBL" id="GIY86022.1"/>
    </source>
</evidence>
<feature type="non-terminal residue" evidence="2">
    <location>
        <position position="64"/>
    </location>
</feature>
<proteinExistence type="predicted"/>
<dbReference type="AlphaFoldDB" id="A0AAV4WTH7"/>
<organism evidence="2 3">
    <name type="scientific">Caerostris extrusa</name>
    <name type="common">Bark spider</name>
    <name type="synonym">Caerostris bankana</name>
    <dbReference type="NCBI Taxonomy" id="172846"/>
    <lineage>
        <taxon>Eukaryota</taxon>
        <taxon>Metazoa</taxon>
        <taxon>Ecdysozoa</taxon>
        <taxon>Arthropoda</taxon>
        <taxon>Chelicerata</taxon>
        <taxon>Arachnida</taxon>
        <taxon>Araneae</taxon>
        <taxon>Araneomorphae</taxon>
        <taxon>Entelegynae</taxon>
        <taxon>Araneoidea</taxon>
        <taxon>Araneidae</taxon>
        <taxon>Caerostris</taxon>
    </lineage>
</organism>